<accession>A0A5J4TMM7</accession>
<feature type="region of interest" description="Disordered" evidence="4">
    <location>
        <begin position="59"/>
        <end position="92"/>
    </location>
</feature>
<evidence type="ECO:0000256" key="3">
    <source>
        <dbReference type="ARBA" id="ARBA00023004"/>
    </source>
</evidence>
<dbReference type="Gene3D" id="1.20.120.50">
    <property type="entry name" value="Hemerythrin-like"/>
    <property type="match status" value="1"/>
</dbReference>
<evidence type="ECO:0008006" key="7">
    <source>
        <dbReference type="Google" id="ProtNLM"/>
    </source>
</evidence>
<gene>
    <name evidence="5" type="ORF">EZS28_045440</name>
</gene>
<comment type="caution">
    <text evidence="5">The sequence shown here is derived from an EMBL/GenBank/DDBJ whole genome shotgun (WGS) entry which is preliminary data.</text>
</comment>
<evidence type="ECO:0000256" key="4">
    <source>
        <dbReference type="SAM" id="MobiDB-lite"/>
    </source>
</evidence>
<dbReference type="GO" id="GO:0046872">
    <property type="term" value="F:metal ion binding"/>
    <property type="evidence" value="ECO:0007669"/>
    <property type="project" value="UniProtKB-KW"/>
</dbReference>
<proteinExistence type="inferred from homology"/>
<protein>
    <recommendedName>
        <fullName evidence="7">Hemerythrin-like domain-containing protein</fullName>
    </recommendedName>
</protein>
<keyword evidence="2" id="KW-0479">Metal-binding</keyword>
<dbReference type="AlphaFoldDB" id="A0A5J4TMM7"/>
<reference evidence="5 6" key="1">
    <citation type="submission" date="2019-03" db="EMBL/GenBank/DDBJ databases">
        <title>Single cell metagenomics reveals metabolic interactions within the superorganism composed of flagellate Streblomastix strix and complex community of Bacteroidetes bacteria on its surface.</title>
        <authorList>
            <person name="Treitli S.C."/>
            <person name="Kolisko M."/>
            <person name="Husnik F."/>
            <person name="Keeling P."/>
            <person name="Hampl V."/>
        </authorList>
    </citation>
    <scope>NUCLEOTIDE SEQUENCE [LARGE SCALE GENOMIC DNA]</scope>
    <source>
        <strain evidence="5">ST1C</strain>
    </source>
</reference>
<name>A0A5J4TMM7_9EUKA</name>
<feature type="compositionally biased region" description="Acidic residues" evidence="4">
    <location>
        <begin position="64"/>
        <end position="84"/>
    </location>
</feature>
<dbReference type="InterPro" id="IPR035938">
    <property type="entry name" value="Hemerythrin-like_sf"/>
</dbReference>
<evidence type="ECO:0000313" key="6">
    <source>
        <dbReference type="Proteomes" id="UP000324800"/>
    </source>
</evidence>
<organism evidence="5 6">
    <name type="scientific">Streblomastix strix</name>
    <dbReference type="NCBI Taxonomy" id="222440"/>
    <lineage>
        <taxon>Eukaryota</taxon>
        <taxon>Metamonada</taxon>
        <taxon>Preaxostyla</taxon>
        <taxon>Oxymonadida</taxon>
        <taxon>Streblomastigidae</taxon>
        <taxon>Streblomastix</taxon>
    </lineage>
</organism>
<evidence type="ECO:0000256" key="2">
    <source>
        <dbReference type="ARBA" id="ARBA00022723"/>
    </source>
</evidence>
<dbReference type="EMBL" id="SNRW01029006">
    <property type="protein sequence ID" value="KAA6359033.1"/>
    <property type="molecule type" value="Genomic_DNA"/>
</dbReference>
<keyword evidence="3" id="KW-0408">Iron</keyword>
<evidence type="ECO:0000256" key="1">
    <source>
        <dbReference type="ARBA" id="ARBA00010587"/>
    </source>
</evidence>
<dbReference type="Proteomes" id="UP000324800">
    <property type="component" value="Unassembled WGS sequence"/>
</dbReference>
<sequence length="166" mass="19231">MRTRFPPIDKGRENIFELLRQLVEALKNKEIQQAITAIHTQLLQATYKQFMEEETDIDERCTFEDDDDEDDKQDDQGDDDDDEEGKTYTKEQMHKHKHVHILLRQRLTILGDLIRTGDEATNAVVCRIISQIYDSHFANEDVLYAERAIPEDEKVQNTGENAAAPA</sequence>
<evidence type="ECO:0000313" key="5">
    <source>
        <dbReference type="EMBL" id="KAA6359033.1"/>
    </source>
</evidence>
<comment type="similarity">
    <text evidence="1">Belongs to the hemerythrin family.</text>
</comment>